<proteinExistence type="predicted"/>
<organism evidence="1 2">
    <name type="scientific">Romanomermis culicivorax</name>
    <name type="common">Nematode worm</name>
    <dbReference type="NCBI Taxonomy" id="13658"/>
    <lineage>
        <taxon>Eukaryota</taxon>
        <taxon>Metazoa</taxon>
        <taxon>Ecdysozoa</taxon>
        <taxon>Nematoda</taxon>
        <taxon>Enoplea</taxon>
        <taxon>Dorylaimia</taxon>
        <taxon>Mermithida</taxon>
        <taxon>Mermithoidea</taxon>
        <taxon>Mermithidae</taxon>
        <taxon>Romanomermis</taxon>
    </lineage>
</organism>
<sequence length="400" mass="47012">MTPLVPCRIRALLLSGVIFTISIRRFVYSYYSILDGKSSSVMIQKGLFKQHPRQISFDEAKKCPDKLDWRHKYYIEDIQAFRLQLCCWIDNIWWAELLHGWRFNETHLNMKGGQVWQNVHNLTLPGFELMVSKCPGGRIVLGEVVGSNRLNCTLEFGSILTLTQSEDYLPEFNQWYIMCYQINRMSYYHGSRTIKSMDYWNHKSRTMRQNAKDKDECVVCDLDQFCTNHGRCRDKFMQIEIVNATLTSLTLLITLGAVPFDSEISVKVQEGYRRHNNLIYSNRFLSKLKTDTQADAVSDFYTVLTEQLGGLKPDKWYTVTVCMHVKTPMDFMARYPNLVLNIPSDHEFCLKEESRTLWSRKKSSVVKLDAQIYYLLLAIYVCKNFYDAYVYFESRHYNIQ</sequence>
<protein>
    <submittedName>
        <fullName evidence="2">Uncharacterized protein</fullName>
    </submittedName>
</protein>
<name>A0A915IKL2_ROMCU</name>
<keyword evidence="1" id="KW-1185">Reference proteome</keyword>
<accession>A0A915IKL2</accession>
<dbReference type="WBParaSite" id="nRc.2.0.1.t14717-RA">
    <property type="protein sequence ID" value="nRc.2.0.1.t14717-RA"/>
    <property type="gene ID" value="nRc.2.0.1.g14717"/>
</dbReference>
<dbReference type="Proteomes" id="UP000887565">
    <property type="component" value="Unplaced"/>
</dbReference>
<evidence type="ECO:0000313" key="1">
    <source>
        <dbReference type="Proteomes" id="UP000887565"/>
    </source>
</evidence>
<reference evidence="2" key="1">
    <citation type="submission" date="2022-11" db="UniProtKB">
        <authorList>
            <consortium name="WormBaseParasite"/>
        </authorList>
    </citation>
    <scope>IDENTIFICATION</scope>
</reference>
<dbReference type="OMA" id="CNNETRI"/>
<evidence type="ECO:0000313" key="2">
    <source>
        <dbReference type="WBParaSite" id="nRc.2.0.1.t14717-RA"/>
    </source>
</evidence>
<dbReference type="AlphaFoldDB" id="A0A915IKL2"/>